<organism evidence="3">
    <name type="scientific">Homalodisca liturata</name>
    <dbReference type="NCBI Taxonomy" id="320908"/>
    <lineage>
        <taxon>Eukaryota</taxon>
        <taxon>Metazoa</taxon>
        <taxon>Ecdysozoa</taxon>
        <taxon>Arthropoda</taxon>
        <taxon>Hexapoda</taxon>
        <taxon>Insecta</taxon>
        <taxon>Pterygota</taxon>
        <taxon>Neoptera</taxon>
        <taxon>Paraneoptera</taxon>
        <taxon>Hemiptera</taxon>
        <taxon>Auchenorrhyncha</taxon>
        <taxon>Membracoidea</taxon>
        <taxon>Cicadellidae</taxon>
        <taxon>Cicadellinae</taxon>
        <taxon>Proconiini</taxon>
        <taxon>Homalodisca</taxon>
    </lineage>
</organism>
<feature type="compositionally biased region" description="Basic and acidic residues" evidence="2">
    <location>
        <begin position="478"/>
        <end position="489"/>
    </location>
</feature>
<sequence>CNQEEQLQQNVPTKLDSLKACKTNTVCQMKIDVLDQKNGEKNETENTYLKIQHENKAVVELNNEKDLEKENVDGHETFYTKPNECAGGNDTCKTTCNSPGGIFLENNVTHVNKEAKNTKYQGSNSRLEIEIVTNKEKQQDKALVNHGAHILQITKLQEKLAQSLNIKNINMNSSQVRQNKNVKNNLKCNKSVEKPNETHSVTTAAKNLSKFKTSDVEGKVSNIVHMKINHNTSSPVNETKVKDFGDVGENLTQGKELCCVISDQTLSGNSREVSIKSFTESNINLSMQPGMRSFDGSSLTESVIMLLDENPSETPPPVFKDGMGHKEDSHDCTLFKDNVELCNDQYAVDVEKTKTNVLQYKKGQNKQVNKQISKNASLDKNKVGKTTELQEQLREFTSQVKQLDKQLTAKKHAIDLSEEETDKTLCIKRQRKSIDQMSESKESSRPIVSQAKTNDSKDRDRNVPKVPTRKKSLSLEQKVNKLRNERKSLDINPVT</sequence>
<protein>
    <submittedName>
        <fullName evidence="3">Uncharacterized protein</fullName>
    </submittedName>
</protein>
<feature type="coiled-coil region" evidence="1">
    <location>
        <begin position="386"/>
        <end position="420"/>
    </location>
</feature>
<evidence type="ECO:0000256" key="1">
    <source>
        <dbReference type="SAM" id="Coils"/>
    </source>
</evidence>
<proteinExistence type="predicted"/>
<dbReference type="EMBL" id="GECU01022293">
    <property type="protein sequence ID" value="JAS85413.1"/>
    <property type="molecule type" value="Transcribed_RNA"/>
</dbReference>
<gene>
    <name evidence="3" type="ORF">g.25196</name>
</gene>
<accession>A0A1B6IEU3</accession>
<reference evidence="3" key="1">
    <citation type="submission" date="2015-11" db="EMBL/GenBank/DDBJ databases">
        <title>De novo transcriptome assembly of four potential Pierce s Disease insect vectors from Arizona vineyards.</title>
        <authorList>
            <person name="Tassone E.E."/>
        </authorList>
    </citation>
    <scope>NUCLEOTIDE SEQUENCE</scope>
</reference>
<evidence type="ECO:0000313" key="3">
    <source>
        <dbReference type="EMBL" id="JAS85413.1"/>
    </source>
</evidence>
<feature type="compositionally biased region" description="Basic and acidic residues" evidence="2">
    <location>
        <begin position="432"/>
        <end position="444"/>
    </location>
</feature>
<name>A0A1B6IEU3_9HEMI</name>
<feature type="non-terminal residue" evidence="3">
    <location>
        <position position="1"/>
    </location>
</feature>
<keyword evidence="1" id="KW-0175">Coiled coil</keyword>
<feature type="compositionally biased region" description="Basic and acidic residues" evidence="2">
    <location>
        <begin position="454"/>
        <end position="463"/>
    </location>
</feature>
<feature type="coiled-coil region" evidence="1">
    <location>
        <begin position="34"/>
        <end position="71"/>
    </location>
</feature>
<feature type="region of interest" description="Disordered" evidence="2">
    <location>
        <begin position="432"/>
        <end position="495"/>
    </location>
</feature>
<dbReference type="AlphaFoldDB" id="A0A1B6IEU3"/>
<evidence type="ECO:0000256" key="2">
    <source>
        <dbReference type="SAM" id="MobiDB-lite"/>
    </source>
</evidence>
<feature type="non-terminal residue" evidence="3">
    <location>
        <position position="495"/>
    </location>
</feature>